<keyword evidence="1" id="KW-0479">Metal-binding</keyword>
<protein>
    <recommendedName>
        <fullName evidence="3">RING-type domain-containing protein</fullName>
    </recommendedName>
</protein>
<feature type="compositionally biased region" description="Basic and acidic residues" evidence="2">
    <location>
        <begin position="250"/>
        <end position="264"/>
    </location>
</feature>
<dbReference type="SUPFAM" id="SSF57850">
    <property type="entry name" value="RING/U-box"/>
    <property type="match status" value="1"/>
</dbReference>
<evidence type="ECO:0000313" key="4">
    <source>
        <dbReference type="EMBL" id="SMY26364.1"/>
    </source>
</evidence>
<dbReference type="Pfam" id="PF13923">
    <property type="entry name" value="zf-C3HC4_2"/>
    <property type="match status" value="1"/>
</dbReference>
<feature type="domain" description="RING-type" evidence="3">
    <location>
        <begin position="155"/>
        <end position="194"/>
    </location>
</feature>
<sequence length="278" mass="30748">MASSQQQAGGWQPIRVDMPDSLAELRTKGLNQAQVQAFLHWRAHQRVVWLHAIIGPNDDPDDFYNPDAQSHDDVIVEWYVRTLMSQDPEEDEAEFEDATGFYANPLYDPSTSEKDIMNSMPVITISAHNNHTIPAGHEDIARTHKQNLEEMEGKCPVRKGAISSTRYFTSCQHTGCAECIIGWLKYQSSCPTCRKDVMHEQAILIQLQESGGPANSLDDDAGGQGSEQLATGEMRAGNEVQEDALGDQVEGERIDQKGEVGAGRDDDELGFDGEMIGE</sequence>
<dbReference type="EMBL" id="LT882682">
    <property type="protein sequence ID" value="SMY26364.1"/>
    <property type="molecule type" value="Genomic_DNA"/>
</dbReference>
<name>A0A1Y6LPP2_ZYMTR</name>
<evidence type="ECO:0000256" key="1">
    <source>
        <dbReference type="PROSITE-ProRule" id="PRU00175"/>
    </source>
</evidence>
<reference evidence="4 5" key="1">
    <citation type="submission" date="2016-10" db="EMBL/GenBank/DDBJ databases">
        <authorList>
            <person name="Varghese N."/>
        </authorList>
    </citation>
    <scope>NUCLEOTIDE SEQUENCE [LARGE SCALE GENOMIC DNA]</scope>
</reference>
<evidence type="ECO:0000256" key="2">
    <source>
        <dbReference type="SAM" id="MobiDB-lite"/>
    </source>
</evidence>
<feature type="compositionally biased region" description="Acidic residues" evidence="2">
    <location>
        <begin position="265"/>
        <end position="278"/>
    </location>
</feature>
<dbReference type="AlphaFoldDB" id="A0A1Y6LPP2"/>
<keyword evidence="1" id="KW-0862">Zinc</keyword>
<organism evidence="4 5">
    <name type="scientific">Zymoseptoria tritici ST99CH_1A5</name>
    <dbReference type="NCBI Taxonomy" id="1276529"/>
    <lineage>
        <taxon>Eukaryota</taxon>
        <taxon>Fungi</taxon>
        <taxon>Dikarya</taxon>
        <taxon>Ascomycota</taxon>
        <taxon>Pezizomycotina</taxon>
        <taxon>Dothideomycetes</taxon>
        <taxon>Dothideomycetidae</taxon>
        <taxon>Mycosphaerellales</taxon>
        <taxon>Mycosphaerellaceae</taxon>
        <taxon>Zymoseptoria</taxon>
    </lineage>
</organism>
<dbReference type="Proteomes" id="UP000215453">
    <property type="component" value="Chromosome 7"/>
</dbReference>
<evidence type="ECO:0000259" key="3">
    <source>
        <dbReference type="PROSITE" id="PS50089"/>
    </source>
</evidence>
<feature type="region of interest" description="Disordered" evidence="2">
    <location>
        <begin position="211"/>
        <end position="278"/>
    </location>
</feature>
<gene>
    <name evidence="4" type="ORF">ZT1A5_G7807</name>
</gene>
<dbReference type="InterPro" id="IPR001841">
    <property type="entry name" value="Znf_RING"/>
</dbReference>
<keyword evidence="1" id="KW-0863">Zinc-finger</keyword>
<dbReference type="GO" id="GO:0008270">
    <property type="term" value="F:zinc ion binding"/>
    <property type="evidence" value="ECO:0007669"/>
    <property type="project" value="UniProtKB-KW"/>
</dbReference>
<proteinExistence type="predicted"/>
<accession>A0A1Y6LPP2</accession>
<dbReference type="Gene3D" id="3.30.40.10">
    <property type="entry name" value="Zinc/RING finger domain, C3HC4 (zinc finger)"/>
    <property type="match status" value="1"/>
</dbReference>
<dbReference type="PROSITE" id="PS50089">
    <property type="entry name" value="ZF_RING_2"/>
    <property type="match status" value="1"/>
</dbReference>
<evidence type="ECO:0000313" key="5">
    <source>
        <dbReference type="Proteomes" id="UP000215453"/>
    </source>
</evidence>
<dbReference type="InterPro" id="IPR013083">
    <property type="entry name" value="Znf_RING/FYVE/PHD"/>
</dbReference>